<name>A0A2J8JA59_PANTR</name>
<proteinExistence type="predicted"/>
<feature type="region of interest" description="Disordered" evidence="1">
    <location>
        <begin position="1"/>
        <end position="35"/>
    </location>
</feature>
<evidence type="ECO:0000313" key="2">
    <source>
        <dbReference type="EMBL" id="PNI19648.1"/>
    </source>
</evidence>
<sequence>ARLLRAEMPKKAGATTKASSRVKARARNQRDHFLP</sequence>
<dbReference type="EMBL" id="NBAG03000494">
    <property type="protein sequence ID" value="PNI19648.1"/>
    <property type="molecule type" value="Genomic_DNA"/>
</dbReference>
<organism evidence="2 3">
    <name type="scientific">Pan troglodytes</name>
    <name type="common">Chimpanzee</name>
    <dbReference type="NCBI Taxonomy" id="9598"/>
    <lineage>
        <taxon>Eukaryota</taxon>
        <taxon>Metazoa</taxon>
        <taxon>Chordata</taxon>
        <taxon>Craniata</taxon>
        <taxon>Vertebrata</taxon>
        <taxon>Euteleostomi</taxon>
        <taxon>Mammalia</taxon>
        <taxon>Eutheria</taxon>
        <taxon>Euarchontoglires</taxon>
        <taxon>Primates</taxon>
        <taxon>Haplorrhini</taxon>
        <taxon>Catarrhini</taxon>
        <taxon>Hominidae</taxon>
        <taxon>Pan</taxon>
    </lineage>
</organism>
<gene>
    <name evidence="2" type="ORF">CK820_G0049476</name>
</gene>
<dbReference type="AlphaFoldDB" id="A0A2J8JA59"/>
<comment type="caution">
    <text evidence="2">The sequence shown here is derived from an EMBL/GenBank/DDBJ whole genome shotgun (WGS) entry which is preliminary data.</text>
</comment>
<evidence type="ECO:0000256" key="1">
    <source>
        <dbReference type="SAM" id="MobiDB-lite"/>
    </source>
</evidence>
<protein>
    <submittedName>
        <fullName evidence="2">C15orf40 isoform 4</fullName>
    </submittedName>
</protein>
<dbReference type="Proteomes" id="UP000236370">
    <property type="component" value="Unassembled WGS sequence"/>
</dbReference>
<evidence type="ECO:0000313" key="3">
    <source>
        <dbReference type="Proteomes" id="UP000236370"/>
    </source>
</evidence>
<reference evidence="2 3" key="1">
    <citation type="submission" date="2017-12" db="EMBL/GenBank/DDBJ databases">
        <title>High-resolution comparative analysis of great ape genomes.</title>
        <authorList>
            <person name="Pollen A."/>
            <person name="Hastie A."/>
            <person name="Hormozdiari F."/>
            <person name="Dougherty M."/>
            <person name="Liu R."/>
            <person name="Chaisson M."/>
            <person name="Hoppe E."/>
            <person name="Hill C."/>
            <person name="Pang A."/>
            <person name="Hillier L."/>
            <person name="Baker C."/>
            <person name="Armstrong J."/>
            <person name="Shendure J."/>
            <person name="Paten B."/>
            <person name="Wilson R."/>
            <person name="Chao H."/>
            <person name="Schneider V."/>
            <person name="Ventura M."/>
            <person name="Kronenberg Z."/>
            <person name="Murali S."/>
            <person name="Gordon D."/>
            <person name="Cantsilieris S."/>
            <person name="Munson K."/>
            <person name="Nelson B."/>
            <person name="Raja A."/>
            <person name="Underwood J."/>
            <person name="Diekhans M."/>
            <person name="Fiddes I."/>
            <person name="Haussler D."/>
            <person name="Eichler E."/>
        </authorList>
    </citation>
    <scope>NUCLEOTIDE SEQUENCE [LARGE SCALE GENOMIC DNA]</scope>
    <source>
        <strain evidence="2">Yerkes chimp pedigree #C0471</strain>
    </source>
</reference>
<feature type="non-terminal residue" evidence="2">
    <location>
        <position position="1"/>
    </location>
</feature>
<feature type="compositionally biased region" description="Basic and acidic residues" evidence="1">
    <location>
        <begin position="1"/>
        <end position="10"/>
    </location>
</feature>
<accession>A0A2J8JA59</accession>